<evidence type="ECO:0000256" key="2">
    <source>
        <dbReference type="ARBA" id="ARBA00022679"/>
    </source>
</evidence>
<dbReference type="Proteomes" id="UP000240621">
    <property type="component" value="Unassembled WGS sequence"/>
</dbReference>
<dbReference type="Pfam" id="PF01553">
    <property type="entry name" value="Acyltransferase"/>
    <property type="match status" value="1"/>
</dbReference>
<keyword evidence="8" id="KW-1185">Reference proteome</keyword>
<dbReference type="AlphaFoldDB" id="A0A2P8CBW5"/>
<evidence type="ECO:0000256" key="3">
    <source>
        <dbReference type="ARBA" id="ARBA00023315"/>
    </source>
</evidence>
<dbReference type="PANTHER" id="PTHR10434:SF9">
    <property type="entry name" value="PHOSPHOLIPID_GLYCEROL ACYLTRANSFERASE DOMAIN-CONTAINING PROTEIN"/>
    <property type="match status" value="1"/>
</dbReference>
<gene>
    <name evidence="6" type="ORF">CLV93_106207</name>
    <name evidence="5" type="ORF">JCM18694_30450</name>
</gene>
<dbReference type="Proteomes" id="UP000396862">
    <property type="component" value="Unassembled WGS sequence"/>
</dbReference>
<evidence type="ECO:0000313" key="7">
    <source>
        <dbReference type="Proteomes" id="UP000240621"/>
    </source>
</evidence>
<evidence type="ECO:0000313" key="8">
    <source>
        <dbReference type="Proteomes" id="UP000396862"/>
    </source>
</evidence>
<evidence type="ECO:0000256" key="1">
    <source>
        <dbReference type="ARBA" id="ARBA00005189"/>
    </source>
</evidence>
<keyword evidence="2 6" id="KW-0808">Transferase</keyword>
<proteinExistence type="predicted"/>
<evidence type="ECO:0000313" key="5">
    <source>
        <dbReference type="EMBL" id="GET22799.1"/>
    </source>
</evidence>
<dbReference type="RefSeq" id="WP_106542664.1">
    <property type="nucleotide sequence ID" value="NZ_BLAU01000001.1"/>
</dbReference>
<dbReference type="EMBL" id="PYGC01000006">
    <property type="protein sequence ID" value="PSK82459.1"/>
    <property type="molecule type" value="Genomic_DNA"/>
</dbReference>
<reference evidence="6 7" key="1">
    <citation type="submission" date="2018-03" db="EMBL/GenBank/DDBJ databases">
        <title>Genomic Encyclopedia of Archaeal and Bacterial Type Strains, Phase II (KMG-II): from individual species to whole genera.</title>
        <authorList>
            <person name="Goeker M."/>
        </authorList>
    </citation>
    <scope>NUCLEOTIDE SEQUENCE [LARGE SCALE GENOMIC DNA]</scope>
    <source>
        <strain evidence="6 7">DSM 27267</strain>
    </source>
</reference>
<dbReference type="EMBL" id="BLAU01000001">
    <property type="protein sequence ID" value="GET22799.1"/>
    <property type="molecule type" value="Genomic_DNA"/>
</dbReference>
<dbReference type="PANTHER" id="PTHR10434">
    <property type="entry name" value="1-ACYL-SN-GLYCEROL-3-PHOSPHATE ACYLTRANSFERASE"/>
    <property type="match status" value="1"/>
</dbReference>
<keyword evidence="3 6" id="KW-0012">Acyltransferase</keyword>
<organism evidence="6 7">
    <name type="scientific">Prolixibacter denitrificans</name>
    <dbReference type="NCBI Taxonomy" id="1541063"/>
    <lineage>
        <taxon>Bacteria</taxon>
        <taxon>Pseudomonadati</taxon>
        <taxon>Bacteroidota</taxon>
        <taxon>Bacteroidia</taxon>
        <taxon>Marinilabiliales</taxon>
        <taxon>Prolixibacteraceae</taxon>
        <taxon>Prolixibacter</taxon>
    </lineage>
</organism>
<comment type="caution">
    <text evidence="6">The sequence shown here is derived from an EMBL/GenBank/DDBJ whole genome shotgun (WGS) entry which is preliminary data.</text>
</comment>
<name>A0A2P8CBW5_9BACT</name>
<feature type="domain" description="Phospholipid/glycerol acyltransferase" evidence="4">
    <location>
        <begin position="27"/>
        <end position="136"/>
    </location>
</feature>
<evidence type="ECO:0000313" key="6">
    <source>
        <dbReference type="EMBL" id="PSK82459.1"/>
    </source>
</evidence>
<sequence>MKKLTGFILRLLGWKAMSGVAPESKCIILGAPHTSALDFVISWIYYTSVGGKAYVMIKKEFFFWPLGYIVRAMGGIPVDRKKGANVLKQVVDEFKKRDYMHLAIAPEGTRKPTARWKGGFHTMARLAGVPVYLGYFDWGKKEIGFNEKFELSDDLNADLKRVRQWYKDKGVQGKHPEMFNTGNDLD</sequence>
<dbReference type="SUPFAM" id="SSF69593">
    <property type="entry name" value="Glycerol-3-phosphate (1)-acyltransferase"/>
    <property type="match status" value="1"/>
</dbReference>
<dbReference type="GO" id="GO:0006654">
    <property type="term" value="P:phosphatidic acid biosynthetic process"/>
    <property type="evidence" value="ECO:0007669"/>
    <property type="project" value="TreeGrafter"/>
</dbReference>
<accession>A0A2P8CBW5</accession>
<dbReference type="InterPro" id="IPR002123">
    <property type="entry name" value="Plipid/glycerol_acylTrfase"/>
</dbReference>
<reference evidence="5 8" key="2">
    <citation type="submission" date="2019-10" db="EMBL/GenBank/DDBJ databases">
        <title>Prolixibacter strains distinguished by the presence of nitrate reductase genes were adept at nitrate-dependent anaerobic corrosion of metallic iron and carbon steel.</title>
        <authorList>
            <person name="Iino T."/>
            <person name="Shono N."/>
            <person name="Ito K."/>
            <person name="Nakamura R."/>
            <person name="Sueoka K."/>
            <person name="Harayama S."/>
            <person name="Ohkuma M."/>
        </authorList>
    </citation>
    <scope>NUCLEOTIDE SEQUENCE [LARGE SCALE GENOMIC DNA]</scope>
    <source>
        <strain evidence="5 8">MIC1-1</strain>
    </source>
</reference>
<dbReference type="SMART" id="SM00563">
    <property type="entry name" value="PlsC"/>
    <property type="match status" value="1"/>
</dbReference>
<dbReference type="GO" id="GO:0003841">
    <property type="term" value="F:1-acylglycerol-3-phosphate O-acyltransferase activity"/>
    <property type="evidence" value="ECO:0007669"/>
    <property type="project" value="TreeGrafter"/>
</dbReference>
<dbReference type="OrthoDB" id="9796839at2"/>
<protein>
    <submittedName>
        <fullName evidence="5 6">Acyltransferase</fullName>
    </submittedName>
</protein>
<evidence type="ECO:0000259" key="4">
    <source>
        <dbReference type="SMART" id="SM00563"/>
    </source>
</evidence>
<comment type="pathway">
    <text evidence="1">Lipid metabolism.</text>
</comment>